<dbReference type="Proteomes" id="UP000477285">
    <property type="component" value="Unassembled WGS sequence"/>
</dbReference>
<gene>
    <name evidence="1" type="ORF">GT728_15465</name>
</gene>
<name>A0A6L8T5H3_9FIRM</name>
<evidence type="ECO:0000313" key="1">
    <source>
        <dbReference type="EMBL" id="MZL34555.1"/>
    </source>
</evidence>
<protein>
    <submittedName>
        <fullName evidence="1">Uncharacterized protein</fullName>
    </submittedName>
</protein>
<sequence length="79" mass="9120">MCGILTNTPRYDSSVTGPSKMVRIHSPNEDYRKASSLSSWLFMKYDMSYKTYRNKAKARKDELRAEYNADTENDILSDG</sequence>
<dbReference type="AlphaFoldDB" id="A0A6L8T5H3"/>
<dbReference type="EMBL" id="WWVQ01000044">
    <property type="protein sequence ID" value="MZL34555.1"/>
    <property type="molecule type" value="Genomic_DNA"/>
</dbReference>
<comment type="caution">
    <text evidence="1">The sequence shown here is derived from an EMBL/GenBank/DDBJ whole genome shotgun (WGS) entry which is preliminary data.</text>
</comment>
<reference evidence="1 2" key="1">
    <citation type="journal article" date="2019" name="Nat. Med.">
        <title>A library of human gut bacterial isolates paired with longitudinal multiomics data enables mechanistic microbiome research.</title>
        <authorList>
            <person name="Poyet M."/>
            <person name="Groussin M."/>
            <person name="Gibbons S.M."/>
            <person name="Avila-Pacheco J."/>
            <person name="Jiang X."/>
            <person name="Kearney S.M."/>
            <person name="Perrotta A.R."/>
            <person name="Berdy B."/>
            <person name="Zhao S."/>
            <person name="Lieberman T.D."/>
            <person name="Swanson P.K."/>
            <person name="Smith M."/>
            <person name="Roesemann S."/>
            <person name="Alexander J.E."/>
            <person name="Rich S.A."/>
            <person name="Livny J."/>
            <person name="Vlamakis H."/>
            <person name="Clish C."/>
            <person name="Bullock K."/>
            <person name="Deik A."/>
            <person name="Scott J."/>
            <person name="Pierce K.A."/>
            <person name="Xavier R.J."/>
            <person name="Alm E.J."/>
        </authorList>
    </citation>
    <scope>NUCLEOTIDE SEQUENCE [LARGE SCALE GENOMIC DNA]</scope>
    <source>
        <strain evidence="1 2">BIOML-A1</strain>
    </source>
</reference>
<evidence type="ECO:0000313" key="2">
    <source>
        <dbReference type="Proteomes" id="UP000477285"/>
    </source>
</evidence>
<dbReference type="RefSeq" id="WP_161234070.1">
    <property type="nucleotide sequence ID" value="NZ_JADMTA010000030.1"/>
</dbReference>
<accession>A0A6L8T5H3</accession>
<organism evidence="1 2">
    <name type="scientific">Blautia wexlerae</name>
    <dbReference type="NCBI Taxonomy" id="418240"/>
    <lineage>
        <taxon>Bacteria</taxon>
        <taxon>Bacillati</taxon>
        <taxon>Bacillota</taxon>
        <taxon>Clostridia</taxon>
        <taxon>Lachnospirales</taxon>
        <taxon>Lachnospiraceae</taxon>
        <taxon>Blautia</taxon>
    </lineage>
</organism>
<proteinExistence type="predicted"/>